<evidence type="ECO:0000256" key="1">
    <source>
        <dbReference type="ARBA" id="ARBA00009108"/>
    </source>
</evidence>
<dbReference type="PANTHER" id="PTHR37313:SF2">
    <property type="entry name" value="UPF0749 PROTEIN YLXX"/>
    <property type="match status" value="1"/>
</dbReference>
<dbReference type="RefSeq" id="WP_124798314.1">
    <property type="nucleotide sequence ID" value="NZ_CP034170.1"/>
</dbReference>
<dbReference type="KEGG" id="nak:EH165_05135"/>
<proteinExistence type="inferred from homology"/>
<dbReference type="GO" id="GO:0005886">
    <property type="term" value="C:plasma membrane"/>
    <property type="evidence" value="ECO:0007669"/>
    <property type="project" value="TreeGrafter"/>
</dbReference>
<dbReference type="PANTHER" id="PTHR37313">
    <property type="entry name" value="UPF0749 PROTEIN RV1825"/>
    <property type="match status" value="1"/>
</dbReference>
<accession>A0A3G8ZJW1</accession>
<organism evidence="2 3">
    <name type="scientific">Nakamurella antarctica</name>
    <dbReference type="NCBI Taxonomy" id="1902245"/>
    <lineage>
        <taxon>Bacteria</taxon>
        <taxon>Bacillati</taxon>
        <taxon>Actinomycetota</taxon>
        <taxon>Actinomycetes</taxon>
        <taxon>Nakamurellales</taxon>
        <taxon>Nakamurellaceae</taxon>
        <taxon>Nakamurella</taxon>
    </lineage>
</organism>
<reference evidence="2 3" key="1">
    <citation type="submission" date="2018-11" db="EMBL/GenBank/DDBJ databases">
        <authorList>
            <person name="Da X."/>
        </authorList>
    </citation>
    <scope>NUCLEOTIDE SEQUENCE [LARGE SCALE GENOMIC DNA]</scope>
    <source>
        <strain evidence="2 3">S14-144</strain>
    </source>
</reference>
<evidence type="ECO:0000313" key="2">
    <source>
        <dbReference type="EMBL" id="AZI57629.1"/>
    </source>
</evidence>
<dbReference type="Pfam" id="PF05949">
    <property type="entry name" value="DUF881"/>
    <property type="match status" value="1"/>
</dbReference>
<keyword evidence="3" id="KW-1185">Reference proteome</keyword>
<dbReference type="AlphaFoldDB" id="A0A3G8ZJW1"/>
<name>A0A3G8ZJW1_9ACTN</name>
<dbReference type="Proteomes" id="UP000268084">
    <property type="component" value="Chromosome"/>
</dbReference>
<dbReference type="InterPro" id="IPR010273">
    <property type="entry name" value="DUF881"/>
</dbReference>
<reference evidence="2 3" key="2">
    <citation type="submission" date="2018-12" db="EMBL/GenBank/DDBJ databases">
        <title>Nakamurella antarcticus sp. nov., isolated from Antarctica South Shetland Islands soil.</title>
        <authorList>
            <person name="Peng F."/>
        </authorList>
    </citation>
    <scope>NUCLEOTIDE SEQUENCE [LARGE SCALE GENOMIC DNA]</scope>
    <source>
        <strain evidence="2 3">S14-144</strain>
    </source>
</reference>
<sequence>MPAASPSRRSRAASHLLIAALCAILGFGIIVQVQRISDGDSLATARPQDLVVILDGLQRRSADLTSEIAELQATLTTLKSGGATSAAALAEAQRRAQTLAILAGTATAVGPGVQMTIADPGSAIPPEVLLAALQELRNAGAEAVQVGAVRVGVDSAFTGTNGQISLDGVQLTAPYKIMAIGDPPTLTAAMNIPGGVSDTVRRATGTIEITPSDRVVVDALRPLRSNTYAQPAGG</sequence>
<comment type="similarity">
    <text evidence="1">Belongs to the UPF0749 family.</text>
</comment>
<evidence type="ECO:0000313" key="3">
    <source>
        <dbReference type="Proteomes" id="UP000268084"/>
    </source>
</evidence>
<protein>
    <submittedName>
        <fullName evidence="2">DUF881 domain-containing protein</fullName>
    </submittedName>
</protein>
<dbReference type="Gene3D" id="3.30.70.1880">
    <property type="entry name" value="Protein of unknown function DUF881"/>
    <property type="match status" value="1"/>
</dbReference>
<dbReference type="OrthoDB" id="3211287at2"/>
<gene>
    <name evidence="2" type="ORF">EH165_05135</name>
</gene>
<dbReference type="EMBL" id="CP034170">
    <property type="protein sequence ID" value="AZI57629.1"/>
    <property type="molecule type" value="Genomic_DNA"/>
</dbReference>